<dbReference type="EMBL" id="LLXE01000277">
    <property type="protein sequence ID" value="KUM58528.1"/>
    <property type="molecule type" value="Genomic_DNA"/>
</dbReference>
<gene>
    <name evidence="1" type="ORF">ACN42_g8616</name>
</gene>
<sequence>MPGIDAKVQTGVQAHRVDLTTLASWISLFLHFETMSLYEYIYFSCDLESHASLHVYIAQSYYFNRI</sequence>
<evidence type="ECO:0000313" key="2">
    <source>
        <dbReference type="Proteomes" id="UP000055045"/>
    </source>
</evidence>
<dbReference type="AlphaFoldDB" id="A0A101MDL1"/>
<accession>A0A101MDL1</accession>
<evidence type="ECO:0000313" key="1">
    <source>
        <dbReference type="EMBL" id="KUM58528.1"/>
    </source>
</evidence>
<organism evidence="1 2">
    <name type="scientific">Penicillium freii</name>
    <dbReference type="NCBI Taxonomy" id="48697"/>
    <lineage>
        <taxon>Eukaryota</taxon>
        <taxon>Fungi</taxon>
        <taxon>Dikarya</taxon>
        <taxon>Ascomycota</taxon>
        <taxon>Pezizomycotina</taxon>
        <taxon>Eurotiomycetes</taxon>
        <taxon>Eurotiomycetidae</taxon>
        <taxon>Eurotiales</taxon>
        <taxon>Aspergillaceae</taxon>
        <taxon>Penicillium</taxon>
    </lineage>
</organism>
<proteinExistence type="predicted"/>
<protein>
    <submittedName>
        <fullName evidence="1">Uncharacterized protein</fullName>
    </submittedName>
</protein>
<dbReference type="Proteomes" id="UP000055045">
    <property type="component" value="Unassembled WGS sequence"/>
</dbReference>
<name>A0A101MDL1_PENFR</name>
<reference evidence="1 2" key="1">
    <citation type="submission" date="2015-10" db="EMBL/GenBank/DDBJ databases">
        <title>Genome sequencing of Penicillium freii.</title>
        <authorList>
            <person name="Nguyen H.D."/>
            <person name="Visagie C.M."/>
            <person name="Seifert K.A."/>
        </authorList>
    </citation>
    <scope>NUCLEOTIDE SEQUENCE [LARGE SCALE GENOMIC DNA]</scope>
    <source>
        <strain evidence="1 2">DAOM 242723</strain>
    </source>
</reference>
<keyword evidence="2" id="KW-1185">Reference proteome</keyword>
<comment type="caution">
    <text evidence="1">The sequence shown here is derived from an EMBL/GenBank/DDBJ whole genome shotgun (WGS) entry which is preliminary data.</text>
</comment>